<dbReference type="EMBL" id="CAHIKZ030001735">
    <property type="protein sequence ID" value="CAE1273642.1"/>
    <property type="molecule type" value="Genomic_DNA"/>
</dbReference>
<evidence type="ECO:0000256" key="1">
    <source>
        <dbReference type="SAM" id="Coils"/>
    </source>
</evidence>
<evidence type="ECO:0000313" key="3">
    <source>
        <dbReference type="Proteomes" id="UP000597762"/>
    </source>
</evidence>
<comment type="caution">
    <text evidence="2">The sequence shown here is derived from an EMBL/GenBank/DDBJ whole genome shotgun (WGS) entry which is preliminary data.</text>
</comment>
<feature type="coiled-coil region" evidence="1">
    <location>
        <begin position="318"/>
        <end position="423"/>
    </location>
</feature>
<feature type="coiled-coil region" evidence="1">
    <location>
        <begin position="136"/>
        <end position="167"/>
    </location>
</feature>
<dbReference type="GO" id="GO:0007020">
    <property type="term" value="P:microtubule nucleation"/>
    <property type="evidence" value="ECO:0007669"/>
    <property type="project" value="TreeGrafter"/>
</dbReference>
<feature type="coiled-coil region" evidence="1">
    <location>
        <begin position="754"/>
        <end position="781"/>
    </location>
</feature>
<gene>
    <name evidence="2" type="ORF">SPHA_38358</name>
</gene>
<proteinExistence type="predicted"/>
<dbReference type="PANTHER" id="PTHR46725">
    <property type="entry name" value="COILED-COIL DOMAIN-CONTAINING PROTEIN 57"/>
    <property type="match status" value="1"/>
</dbReference>
<dbReference type="OrthoDB" id="568502at2759"/>
<keyword evidence="3" id="KW-1185">Reference proteome</keyword>
<feature type="coiled-coil region" evidence="1">
    <location>
        <begin position="520"/>
        <end position="593"/>
    </location>
</feature>
<dbReference type="GO" id="GO:0005876">
    <property type="term" value="C:spindle microtubule"/>
    <property type="evidence" value="ECO:0007669"/>
    <property type="project" value="TreeGrafter"/>
</dbReference>
<dbReference type="GO" id="GO:0045931">
    <property type="term" value="P:positive regulation of mitotic cell cycle"/>
    <property type="evidence" value="ECO:0007669"/>
    <property type="project" value="TreeGrafter"/>
</dbReference>
<feature type="coiled-coil region" evidence="1">
    <location>
        <begin position="203"/>
        <end position="256"/>
    </location>
</feature>
<dbReference type="GO" id="GO:0034451">
    <property type="term" value="C:centriolar satellite"/>
    <property type="evidence" value="ECO:0007669"/>
    <property type="project" value="TreeGrafter"/>
</dbReference>
<keyword evidence="1" id="KW-0175">Coiled coil</keyword>
<organism evidence="2 3">
    <name type="scientific">Acanthosepion pharaonis</name>
    <name type="common">Pharaoh cuttlefish</name>
    <name type="synonym">Sepia pharaonis</name>
    <dbReference type="NCBI Taxonomy" id="158019"/>
    <lineage>
        <taxon>Eukaryota</taxon>
        <taxon>Metazoa</taxon>
        <taxon>Spiralia</taxon>
        <taxon>Lophotrochozoa</taxon>
        <taxon>Mollusca</taxon>
        <taxon>Cephalopoda</taxon>
        <taxon>Coleoidea</taxon>
        <taxon>Decapodiformes</taxon>
        <taxon>Sepiida</taxon>
        <taxon>Sepiina</taxon>
        <taxon>Sepiidae</taxon>
        <taxon>Acanthosepion</taxon>
    </lineage>
</organism>
<sequence length="1031" mass="119809">MAKTLTSGDNWKQLVAEKEQEWYKAYQLRVQALEKSCDEKTTKLESLEKKYSKLKEFFEYNIQLISQRDKELDRLEIMVKDLSAKLNVANVELSEGKIREDECRRQLAEFDKSQAELRMHFQQRLREKQAEIDNYRIGKESKLDQERKEYEDLKRKLGQKILKAEESFELQKRELSISFDDALKKREHEFRLKMDEMNNALKAEQIKVKISAKELELLKANQQEAENSLNIIESNQQELEKTLKQKEWEIKDLNASHQVRQAELEAHVSAVSRNKDKIQEDFQKKFNEMDGNLRQKVCDIEKLRSALVEQEKAHILAISDLQSENEMVACELANLKTTLTEKEHEKNAEMKRLEKELENVHNEMESQKKKASQSYVRREIEVQEIKEDKVKMNVYIQELKDTIERYQKDLNAAIEREALLEQSKSQLNIDWQKRYESAEREGFQKSESLVQKLTKARDEALATVKEQKRILDHRGKSLRIMELEKNKAYEILSSYNIEIPEQDKLSSGNLEVNSDLTEELFSLREQNTNLRSVIKEMRQQMSEIEKTQQVSPKRNAETHNTVKKTLSVSEEYVHSLENALKDLKKENRTLKLNLPNPDKEVSPEIKMPGDLNLDQIANVSDNTVIRTHIQSLNQALGDLKKEKTELLAHARKQQVRITFLEERLKTSTEQPQKKQIALDQLKYELNVNMQRSQAEINSLKKQIAELELQLTEARGAADEYHRANLENNIEITTLRNEVSSLKVELSEKRPTLNFGAQELTIQQLQEEILNLRQRAAKLTQNDQEPTYQRSVSSDNDSHALVAKLQAKLSDSVKHIATISQDRQRLIDHSNRLQSELNKIKMNYGLFNNNQIPANNGLSSLQSPDSGDVEIANGRLPELEDLHYKLTKQELQYAQKYQAFPSKPSQINDLPVRDEPVLYSDTLKVMADNQIQQPRSCLLRSSSEGGQSLFDVWKLLEETSTISSVPPIQATEILAADEEVKQAEKSKTSFGSNPFRSFFFFFFFDEDDHEIESSSLSSSSCFLFFDLFRCCP</sequence>
<dbReference type="AlphaFoldDB" id="A0A812CMJ0"/>
<protein>
    <submittedName>
        <fullName evidence="2">Uncharacterized protein</fullName>
    </submittedName>
</protein>
<dbReference type="GO" id="GO:0005814">
    <property type="term" value="C:centriole"/>
    <property type="evidence" value="ECO:0007669"/>
    <property type="project" value="TreeGrafter"/>
</dbReference>
<dbReference type="PANTHER" id="PTHR46725:SF1">
    <property type="entry name" value="COILED-COIL DOMAIN-CONTAINING PROTEIN 57"/>
    <property type="match status" value="1"/>
</dbReference>
<feature type="coiled-coil region" evidence="1">
    <location>
        <begin position="23"/>
        <end position="92"/>
    </location>
</feature>
<reference evidence="2" key="1">
    <citation type="submission" date="2021-01" db="EMBL/GenBank/DDBJ databases">
        <authorList>
            <person name="Li R."/>
            <person name="Bekaert M."/>
        </authorList>
    </citation>
    <scope>NUCLEOTIDE SEQUENCE</scope>
    <source>
        <strain evidence="2">Farmed</strain>
    </source>
</reference>
<feature type="coiled-coil region" evidence="1">
    <location>
        <begin position="682"/>
        <end position="723"/>
    </location>
</feature>
<dbReference type="GO" id="GO:0060271">
    <property type="term" value="P:cilium assembly"/>
    <property type="evidence" value="ECO:0007669"/>
    <property type="project" value="TreeGrafter"/>
</dbReference>
<name>A0A812CMJ0_ACAPH</name>
<accession>A0A812CMJ0</accession>
<evidence type="ECO:0000313" key="2">
    <source>
        <dbReference type="EMBL" id="CAE1273642.1"/>
    </source>
</evidence>
<dbReference type="Proteomes" id="UP000597762">
    <property type="component" value="Unassembled WGS sequence"/>
</dbReference>
<dbReference type="InterPro" id="IPR042481">
    <property type="entry name" value="CCDC57"/>
</dbReference>
<dbReference type="GO" id="GO:0007099">
    <property type="term" value="P:centriole replication"/>
    <property type="evidence" value="ECO:0007669"/>
    <property type="project" value="TreeGrafter"/>
</dbReference>